<evidence type="ECO:0000256" key="4">
    <source>
        <dbReference type="ARBA" id="ARBA00021815"/>
    </source>
</evidence>
<dbReference type="AlphaFoldDB" id="A0A9W7G1E8"/>
<dbReference type="EMBL" id="BRYA01000657">
    <property type="protein sequence ID" value="GMI28107.1"/>
    <property type="molecule type" value="Genomic_DNA"/>
</dbReference>
<dbReference type="InterPro" id="IPR038888">
    <property type="entry name" value="CFAP36"/>
</dbReference>
<evidence type="ECO:0000256" key="3">
    <source>
        <dbReference type="ARBA" id="ARBA00007460"/>
    </source>
</evidence>
<keyword evidence="6" id="KW-0175">Coiled coil</keyword>
<sequence length="325" mass="37859">MTPSESKTSSDDAQYILAKFADWGTSPDLTDKIERFMQESCESMKDASLDCEQDLEWTSLHAEYVDMIETEMESFCKEHETSEEEVFQMIADINSGRSIDEDNEEFVKIEEDFVPEVIKLCDYPQFLIAMRETALISTNNRIAREEERRAEEEGIRFNLSGCYFPRSELIEKNQVNSYYIYTKCPWYFRKLFVAATHNIKDLTIQHEEDTFTILYTMPFFGRKKKQYLKDGQVHTVTNTWGKEQATTCYEEDGKRIVIRVDNPAYAPDGYTTNTFEFSDNSEGIKTVHWKRRIYLDKDTHEPAIDADGNHAGTDLFCASSRTSRK</sequence>
<name>A0A9W7G1E8_9STRA</name>
<evidence type="ECO:0000256" key="8">
    <source>
        <dbReference type="ARBA" id="ARBA00023273"/>
    </source>
</evidence>
<evidence type="ECO:0000313" key="12">
    <source>
        <dbReference type="Proteomes" id="UP001165065"/>
    </source>
</evidence>
<comment type="subcellular location">
    <subcellularLocation>
        <location evidence="1">Cell projection</location>
        <location evidence="1">Cilium</location>
    </subcellularLocation>
    <subcellularLocation>
        <location evidence="2">Cytoplasm</location>
    </subcellularLocation>
</comment>
<dbReference type="Gene3D" id="1.20.1520.10">
    <property type="entry name" value="ADP-ribosylation factor-like 2-binding protein, domain"/>
    <property type="match status" value="1"/>
</dbReference>
<gene>
    <name evidence="11" type="ORF">TrCOL_g12237</name>
</gene>
<evidence type="ECO:0000259" key="10">
    <source>
        <dbReference type="Pfam" id="PF11527"/>
    </source>
</evidence>
<dbReference type="Pfam" id="PF11527">
    <property type="entry name" value="ARL2_Bind_BART"/>
    <property type="match status" value="1"/>
</dbReference>
<evidence type="ECO:0000256" key="2">
    <source>
        <dbReference type="ARBA" id="ARBA00004496"/>
    </source>
</evidence>
<comment type="caution">
    <text evidence="11">The sequence shown here is derived from an EMBL/GenBank/DDBJ whole genome shotgun (WGS) entry which is preliminary data.</text>
</comment>
<comment type="similarity">
    <text evidence="3">Belongs to the CFAP36 family.</text>
</comment>
<keyword evidence="8" id="KW-0966">Cell projection</keyword>
<evidence type="ECO:0000256" key="7">
    <source>
        <dbReference type="ARBA" id="ARBA00023069"/>
    </source>
</evidence>
<dbReference type="GO" id="GO:0005930">
    <property type="term" value="C:axoneme"/>
    <property type="evidence" value="ECO:0007669"/>
    <property type="project" value="TreeGrafter"/>
</dbReference>
<evidence type="ECO:0000256" key="1">
    <source>
        <dbReference type="ARBA" id="ARBA00004138"/>
    </source>
</evidence>
<evidence type="ECO:0000313" key="11">
    <source>
        <dbReference type="EMBL" id="GMI28107.1"/>
    </source>
</evidence>
<keyword evidence="12" id="KW-1185">Reference proteome</keyword>
<dbReference type="InterPro" id="IPR042541">
    <property type="entry name" value="BART_sf"/>
</dbReference>
<reference evidence="12" key="1">
    <citation type="journal article" date="2023" name="Commun. Biol.">
        <title>Genome analysis of Parmales, the sister group of diatoms, reveals the evolutionary specialization of diatoms from phago-mixotrophs to photoautotrophs.</title>
        <authorList>
            <person name="Ban H."/>
            <person name="Sato S."/>
            <person name="Yoshikawa S."/>
            <person name="Yamada K."/>
            <person name="Nakamura Y."/>
            <person name="Ichinomiya M."/>
            <person name="Sato N."/>
            <person name="Blanc-Mathieu R."/>
            <person name="Endo H."/>
            <person name="Kuwata A."/>
            <person name="Ogata H."/>
        </authorList>
    </citation>
    <scope>NUCLEOTIDE SEQUENCE [LARGE SCALE GENOMIC DNA]</scope>
</reference>
<dbReference type="InterPro" id="IPR023379">
    <property type="entry name" value="BART_dom"/>
</dbReference>
<keyword evidence="5" id="KW-0963">Cytoplasm</keyword>
<dbReference type="Proteomes" id="UP001165065">
    <property type="component" value="Unassembled WGS sequence"/>
</dbReference>
<keyword evidence="7" id="KW-0969">Cilium</keyword>
<organism evidence="11 12">
    <name type="scientific">Triparma columacea</name>
    <dbReference type="NCBI Taxonomy" id="722753"/>
    <lineage>
        <taxon>Eukaryota</taxon>
        <taxon>Sar</taxon>
        <taxon>Stramenopiles</taxon>
        <taxon>Ochrophyta</taxon>
        <taxon>Bolidophyceae</taxon>
        <taxon>Parmales</taxon>
        <taxon>Triparmaceae</taxon>
        <taxon>Triparma</taxon>
    </lineage>
</organism>
<dbReference type="PANTHER" id="PTHR21532:SF0">
    <property type="entry name" value="CILIA- AND FLAGELLA-ASSOCIATED PROTEIN 36"/>
    <property type="match status" value="1"/>
</dbReference>
<evidence type="ECO:0000256" key="9">
    <source>
        <dbReference type="ARBA" id="ARBA00031593"/>
    </source>
</evidence>
<protein>
    <recommendedName>
        <fullName evidence="4">Cilia- and flagella-associated protein 36</fullName>
    </recommendedName>
    <alternativeName>
        <fullName evidence="9">Coiled-coil domain-containing protein 104</fullName>
    </alternativeName>
</protein>
<feature type="domain" description="BART" evidence="10">
    <location>
        <begin position="14"/>
        <end position="132"/>
    </location>
</feature>
<accession>A0A9W7G1E8</accession>
<dbReference type="GO" id="GO:0097546">
    <property type="term" value="C:ciliary base"/>
    <property type="evidence" value="ECO:0007669"/>
    <property type="project" value="TreeGrafter"/>
</dbReference>
<proteinExistence type="inferred from homology"/>
<dbReference type="PANTHER" id="PTHR21532">
    <property type="entry name" value="PHOSPHODIESTERASE HL"/>
    <property type="match status" value="1"/>
</dbReference>
<dbReference type="OrthoDB" id="187299at2759"/>
<evidence type="ECO:0000256" key="6">
    <source>
        <dbReference type="ARBA" id="ARBA00023054"/>
    </source>
</evidence>
<evidence type="ECO:0000256" key="5">
    <source>
        <dbReference type="ARBA" id="ARBA00022490"/>
    </source>
</evidence>